<dbReference type="EMBL" id="LN714483">
    <property type="protein sequence ID" value="CEL67780.1"/>
    <property type="molecule type" value="Genomic_DNA"/>
</dbReference>
<feature type="transmembrane region" description="Helical" evidence="11">
    <location>
        <begin position="568"/>
        <end position="588"/>
    </location>
</feature>
<keyword evidence="7" id="KW-0256">Endoplasmic reticulum</keyword>
<keyword evidence="12" id="KW-0548">Nucleotidyltransferase</keyword>
<dbReference type="AlphaFoldDB" id="A0A0F7UGS6"/>
<dbReference type="GO" id="GO:0016779">
    <property type="term" value="F:nucleotidyltransferase activity"/>
    <property type="evidence" value="ECO:0007669"/>
    <property type="project" value="UniProtKB-KW"/>
</dbReference>
<protein>
    <recommendedName>
        <fullName evidence="3">dolichol kinase</fullName>
        <ecNumber evidence="3">2.7.1.108</ecNumber>
    </recommendedName>
</protein>
<keyword evidence="5 11" id="KW-0812">Transmembrane</keyword>
<feature type="transmembrane region" description="Helical" evidence="11">
    <location>
        <begin position="513"/>
        <end position="534"/>
    </location>
</feature>
<evidence type="ECO:0000256" key="7">
    <source>
        <dbReference type="ARBA" id="ARBA00022824"/>
    </source>
</evidence>
<keyword evidence="6" id="KW-0418">Kinase</keyword>
<dbReference type="GO" id="GO:0005789">
    <property type="term" value="C:endoplasmic reticulum membrane"/>
    <property type="evidence" value="ECO:0007669"/>
    <property type="project" value="UniProtKB-SubCell"/>
</dbReference>
<evidence type="ECO:0000256" key="4">
    <source>
        <dbReference type="ARBA" id="ARBA00022679"/>
    </source>
</evidence>
<keyword evidence="4 12" id="KW-0808">Transferase</keyword>
<dbReference type="PANTHER" id="PTHR13205:SF15">
    <property type="entry name" value="DOLICHOL KINASE"/>
    <property type="match status" value="1"/>
</dbReference>
<evidence type="ECO:0000256" key="11">
    <source>
        <dbReference type="SAM" id="Phobius"/>
    </source>
</evidence>
<evidence type="ECO:0000256" key="2">
    <source>
        <dbReference type="ARBA" id="ARBA00010794"/>
    </source>
</evidence>
<feature type="compositionally biased region" description="Basic and acidic residues" evidence="10">
    <location>
        <begin position="111"/>
        <end position="129"/>
    </location>
</feature>
<accession>A0A0F7UGS6</accession>
<dbReference type="PANTHER" id="PTHR13205">
    <property type="entry name" value="TRANSMEMBRANE PROTEIN 15-RELATED"/>
    <property type="match status" value="1"/>
</dbReference>
<sequence length="824" mass="88836">MTRSAGHPAEGSGPFSSLFLVHLDRMFLAAVAKVTESDQLTRFFRSFWDSCQLDGLLVIVVFSLNPDFCCALFNPFLPLLLLAITAVFECMRERAHGFWLDISRQLVSKSSDKEDRPVRRTASQHERKGMRDRRKTASVVHIPKARGPCASADCKETLQGNGRVSEVSLTACRGSPCTSCNDDALLSARFLSFWKKRVGAYGLAEHAFSFHGSSTSDCASETELVGDMSSADGGNNRDCCREERSTCNDLQTSMHWKTTGEMASLRLHAVKVPDSSKDASPSRRAVPENSRRVSNSSTIVAMLLFPGFVCTCLLEIQRRGPYFSDRVVITDKSLLHAASAILVPGLLGGSLLGRILWTHALSVGGIAVLAATYTAACVRSIPFGTPAIDPIPLSFCISIGIGFFLFICLQMLVLHACSFNGNHCFTFVESVVLSQLISVIVVLTVCDCLDSLLMTRAAGVCMTVSQTPAWLVFVSRMFLLLIAGLSCAVFVSSRVSHSTQPTGAASESRGRTLLLLGFITSVGIYLFAGCSPAVDASDGNVMDRDWSPRGTPLGWILFLVFGENINARLFVFWLASSIAGVASITVFWSHRTAANQQDCTSGKRSAHLIVVRKLYHFLFVANVFVGLMLGVDELVAVALCGVVWATVFCEFLRTSDVASPLSQQIASIYSQFADGRDQNGLFLTHIYLALGLALPFVSTPVIRGLPVSSRHLLGLFLVGIGDAAAAVTGALFGKRRLPLSGSKTIAGVMGFIAGSLTVATLEPLGLIGVQQHGWESGVSYGAAFGAIAFGALFEAYTSDIDNLTLPLFGVIVYDNVSEVLRRIR</sequence>
<name>A0A0F7UGS6_NEOCL</name>
<dbReference type="GO" id="GO:0004168">
    <property type="term" value="F:dolichol kinase activity"/>
    <property type="evidence" value="ECO:0007669"/>
    <property type="project" value="UniProtKB-EC"/>
</dbReference>
<feature type="transmembrane region" description="Helical" evidence="11">
    <location>
        <begin position="363"/>
        <end position="381"/>
    </location>
</feature>
<evidence type="ECO:0000313" key="12">
    <source>
        <dbReference type="EMBL" id="CEL67780.1"/>
    </source>
</evidence>
<comment type="subcellular location">
    <subcellularLocation>
        <location evidence="1">Endoplasmic reticulum membrane</location>
        <topology evidence="1">Multi-pass membrane protein</topology>
    </subcellularLocation>
</comment>
<feature type="transmembrane region" description="Helical" evidence="11">
    <location>
        <begin position="393"/>
        <end position="413"/>
    </location>
</feature>
<keyword evidence="9 11" id="KW-0472">Membrane</keyword>
<feature type="region of interest" description="Disordered" evidence="10">
    <location>
        <begin position="111"/>
        <end position="135"/>
    </location>
</feature>
<evidence type="ECO:0000256" key="5">
    <source>
        <dbReference type="ARBA" id="ARBA00022692"/>
    </source>
</evidence>
<feature type="transmembrane region" description="Helical" evidence="11">
    <location>
        <begin position="745"/>
        <end position="766"/>
    </location>
</feature>
<evidence type="ECO:0000256" key="10">
    <source>
        <dbReference type="SAM" id="MobiDB-lite"/>
    </source>
</evidence>
<keyword evidence="8 11" id="KW-1133">Transmembrane helix</keyword>
<feature type="transmembrane region" description="Helical" evidence="11">
    <location>
        <begin position="425"/>
        <end position="449"/>
    </location>
</feature>
<evidence type="ECO:0000256" key="6">
    <source>
        <dbReference type="ARBA" id="ARBA00022777"/>
    </source>
</evidence>
<gene>
    <name evidence="12" type="ORF">BN1204_035680</name>
</gene>
<dbReference type="EC" id="2.7.1.108" evidence="3"/>
<evidence type="ECO:0000256" key="3">
    <source>
        <dbReference type="ARBA" id="ARBA00012132"/>
    </source>
</evidence>
<comment type="similarity">
    <text evidence="2">Belongs to the polyprenol kinase family.</text>
</comment>
<feature type="transmembrane region" description="Helical" evidence="11">
    <location>
        <begin position="686"/>
        <end position="706"/>
    </location>
</feature>
<organism evidence="12">
    <name type="scientific">Neospora caninum (strain Liverpool)</name>
    <dbReference type="NCBI Taxonomy" id="572307"/>
    <lineage>
        <taxon>Eukaryota</taxon>
        <taxon>Sar</taxon>
        <taxon>Alveolata</taxon>
        <taxon>Apicomplexa</taxon>
        <taxon>Conoidasida</taxon>
        <taxon>Coccidia</taxon>
        <taxon>Eucoccidiorida</taxon>
        <taxon>Eimeriorina</taxon>
        <taxon>Sarcocystidae</taxon>
        <taxon>Neospora</taxon>
    </lineage>
</organism>
<evidence type="ECO:0000256" key="9">
    <source>
        <dbReference type="ARBA" id="ARBA00023136"/>
    </source>
</evidence>
<evidence type="ECO:0000256" key="1">
    <source>
        <dbReference type="ARBA" id="ARBA00004477"/>
    </source>
</evidence>
<feature type="transmembrane region" description="Helical" evidence="11">
    <location>
        <begin position="334"/>
        <end position="357"/>
    </location>
</feature>
<dbReference type="GO" id="GO:0043048">
    <property type="term" value="P:dolichyl monophosphate biosynthetic process"/>
    <property type="evidence" value="ECO:0007669"/>
    <property type="project" value="TreeGrafter"/>
</dbReference>
<feature type="transmembrane region" description="Helical" evidence="11">
    <location>
        <begin position="609"/>
        <end position="628"/>
    </location>
</feature>
<proteinExistence type="inferred from homology"/>
<dbReference type="InterPro" id="IPR032974">
    <property type="entry name" value="Polypren_kinase"/>
</dbReference>
<reference evidence="12" key="1">
    <citation type="journal article" date="2015" name="PLoS ONE">
        <title>Comprehensive Evaluation of Toxoplasma gondii VEG and Neospora caninum LIV Genomes with Tachyzoite Stage Transcriptome and Proteome Defines Novel Transcript Features.</title>
        <authorList>
            <person name="Ramaprasad A."/>
            <person name="Mourier T."/>
            <person name="Naeem R."/>
            <person name="Malas T.B."/>
            <person name="Moussa E."/>
            <person name="Panigrahi A."/>
            <person name="Vermont S.J."/>
            <person name="Otto T.D."/>
            <person name="Wastling J."/>
            <person name="Pain A."/>
        </authorList>
    </citation>
    <scope>NUCLEOTIDE SEQUENCE</scope>
    <source>
        <strain evidence="12">Liverpool</strain>
    </source>
</reference>
<feature type="transmembrane region" description="Helical" evidence="11">
    <location>
        <begin position="634"/>
        <end position="652"/>
    </location>
</feature>
<evidence type="ECO:0000256" key="8">
    <source>
        <dbReference type="ARBA" id="ARBA00022989"/>
    </source>
</evidence>
<feature type="transmembrane region" description="Helical" evidence="11">
    <location>
        <begin position="470"/>
        <end position="493"/>
    </location>
</feature>
<feature type="transmembrane region" description="Helical" evidence="11">
    <location>
        <begin position="712"/>
        <end position="733"/>
    </location>
</feature>
<feature type="transmembrane region" description="Helical" evidence="11">
    <location>
        <begin position="778"/>
        <end position="796"/>
    </location>
</feature>